<keyword evidence="3" id="KW-0813">Transport</keyword>
<proteinExistence type="inferred from homology"/>
<dbReference type="PANTHER" id="PTHR11785:SF531">
    <property type="entry name" value="LARGE NEUTRAL AMINO ACIDS TRANSPORTER SMALL SUBUNIT 1"/>
    <property type="match status" value="1"/>
</dbReference>
<dbReference type="AlphaFoldDB" id="T1KBY6"/>
<feature type="transmembrane region" description="Helical" evidence="9">
    <location>
        <begin position="369"/>
        <end position="387"/>
    </location>
</feature>
<feature type="transmembrane region" description="Helical" evidence="9">
    <location>
        <begin position="455"/>
        <end position="475"/>
    </location>
</feature>
<evidence type="ECO:0000256" key="8">
    <source>
        <dbReference type="SAM" id="MobiDB-lite"/>
    </source>
</evidence>
<evidence type="ECO:0000256" key="2">
    <source>
        <dbReference type="ARBA" id="ARBA00007040"/>
    </source>
</evidence>
<comment type="similarity">
    <text evidence="2">Belongs to the amino acid-polyamine-organocation (APC) superfamily. L-type amino acid transporter (LAT) (TC 2.A.3.8) family.</text>
</comment>
<dbReference type="HOGENOM" id="CLU_007946_3_0_1"/>
<evidence type="ECO:0000256" key="4">
    <source>
        <dbReference type="ARBA" id="ARBA00022475"/>
    </source>
</evidence>
<evidence type="ECO:0000256" key="3">
    <source>
        <dbReference type="ARBA" id="ARBA00022448"/>
    </source>
</evidence>
<dbReference type="GO" id="GO:0015179">
    <property type="term" value="F:L-amino acid transmembrane transporter activity"/>
    <property type="evidence" value="ECO:0007669"/>
    <property type="project" value="TreeGrafter"/>
</dbReference>
<reference evidence="11" key="1">
    <citation type="submission" date="2011-08" db="EMBL/GenBank/DDBJ databases">
        <authorList>
            <person name="Rombauts S."/>
        </authorList>
    </citation>
    <scope>NUCLEOTIDE SEQUENCE</scope>
    <source>
        <strain evidence="11">London</strain>
    </source>
</reference>
<dbReference type="OrthoDB" id="10062876at2759"/>
<comment type="subcellular location">
    <subcellularLocation>
        <location evidence="1">Cell membrane</location>
        <topology evidence="1">Multi-pass membrane protein</topology>
    </subcellularLocation>
</comment>
<feature type="transmembrane region" description="Helical" evidence="9">
    <location>
        <begin position="326"/>
        <end position="348"/>
    </location>
</feature>
<keyword evidence="11" id="KW-1185">Reference proteome</keyword>
<dbReference type="eggNOG" id="KOG1287">
    <property type="taxonomic scope" value="Eukaryota"/>
</dbReference>
<dbReference type="Gene3D" id="1.20.1740.10">
    <property type="entry name" value="Amino acid/polyamine transporter I"/>
    <property type="match status" value="1"/>
</dbReference>
<feature type="region of interest" description="Disordered" evidence="8">
    <location>
        <begin position="1"/>
        <end position="39"/>
    </location>
</feature>
<dbReference type="InterPro" id="IPR002293">
    <property type="entry name" value="AA/rel_permease1"/>
</dbReference>
<feature type="transmembrane region" description="Helical" evidence="9">
    <location>
        <begin position="53"/>
        <end position="71"/>
    </location>
</feature>
<dbReference type="InterPro" id="IPR050598">
    <property type="entry name" value="AminoAcid_Transporter"/>
</dbReference>
<dbReference type="FunFam" id="1.20.1740.10:FF:000003">
    <property type="entry name" value="Y+L amino acid transporter 1 isoform X1"/>
    <property type="match status" value="1"/>
</dbReference>
<feature type="transmembrane region" description="Helical" evidence="9">
    <location>
        <begin position="429"/>
        <end position="449"/>
    </location>
</feature>
<evidence type="ECO:0000256" key="7">
    <source>
        <dbReference type="ARBA" id="ARBA00023136"/>
    </source>
</evidence>
<dbReference type="EnsemblMetazoa" id="tetur08g05730.1">
    <property type="protein sequence ID" value="tetur08g05730.1"/>
    <property type="gene ID" value="tetur08g05730"/>
</dbReference>
<keyword evidence="5 9" id="KW-0812">Transmembrane</keyword>
<evidence type="ECO:0000256" key="1">
    <source>
        <dbReference type="ARBA" id="ARBA00004651"/>
    </source>
</evidence>
<dbReference type="EMBL" id="CAEY01001956">
    <property type="status" value="NOT_ANNOTATED_CDS"/>
    <property type="molecule type" value="Genomic_DNA"/>
</dbReference>
<dbReference type="PANTHER" id="PTHR11785">
    <property type="entry name" value="AMINO ACID TRANSPORTER"/>
    <property type="match status" value="1"/>
</dbReference>
<dbReference type="GO" id="GO:0005886">
    <property type="term" value="C:plasma membrane"/>
    <property type="evidence" value="ECO:0007669"/>
    <property type="project" value="UniProtKB-SubCell"/>
</dbReference>
<evidence type="ECO:0000256" key="6">
    <source>
        <dbReference type="ARBA" id="ARBA00022989"/>
    </source>
</evidence>
<feature type="transmembrane region" description="Helical" evidence="9">
    <location>
        <begin position="273"/>
        <end position="293"/>
    </location>
</feature>
<sequence length="508" mass="56078">MSETKEYSPIPTAENVEEGIKSSPSSVNEPLNGVKGSSKMSDDIVCLKPKMSLLNGCTVIVGSIIGSGIFVSPKGVLKSTGSVGLSLVVWVACGIYSLIGAYCFAELGCMITKSGADYAYIMESFGSFMGFLRLWVECIIVRPCSQAIVARTFAIYILKPLFPDCDPPEAATGYLAVVCIGLLTFVNCWDVKWSTRVQDFFTYGKLLALAFIIGTGIYQISLGHTEHYNFDNSETKITKIAASFYSGLFAYNGWNYLNFVIEELKEPHKNLPKAIYISCILVTVVYTMTIVAFHSTLSVPELLASNAVAVTYAEKVSSLLAYTMPVFVAMSTFGGVNGILFTSSRLFYSGAEYNQMPQLLSMIQVKHHTPVPAVIAMCLLSLVYLLFKDIYALMDYVGFSTWLAIGLAVVCVPYLRWKRPDLARPIKVPLFYPILYIAATVFIIVVPIIEDPVSTGFGLIMILSGVPVYLLFIAWKNKPLFFQRFIYQITITLQKLFVVVPSEKAQDM</sequence>
<dbReference type="Proteomes" id="UP000015104">
    <property type="component" value="Unassembled WGS sequence"/>
</dbReference>
<feature type="transmembrane region" description="Helical" evidence="9">
    <location>
        <begin position="200"/>
        <end position="220"/>
    </location>
</feature>
<accession>T1KBY6</accession>
<keyword evidence="7 9" id="KW-0472">Membrane</keyword>
<evidence type="ECO:0000256" key="5">
    <source>
        <dbReference type="ARBA" id="ARBA00022692"/>
    </source>
</evidence>
<name>T1KBY6_TETUR</name>
<feature type="transmembrane region" description="Helical" evidence="9">
    <location>
        <begin position="170"/>
        <end position="188"/>
    </location>
</feature>
<dbReference type="Pfam" id="PF13520">
    <property type="entry name" value="AA_permease_2"/>
    <property type="match status" value="1"/>
</dbReference>
<dbReference type="OMA" id="ANWISLV"/>
<keyword evidence="4" id="KW-1003">Cell membrane</keyword>
<evidence type="ECO:0000313" key="11">
    <source>
        <dbReference type="Proteomes" id="UP000015104"/>
    </source>
</evidence>
<evidence type="ECO:0000313" key="10">
    <source>
        <dbReference type="EnsemblMetazoa" id="tetur08g05730.1"/>
    </source>
</evidence>
<protein>
    <recommendedName>
        <fullName evidence="12">Amino acid permease/ SLC12A domain-containing protein</fullName>
    </recommendedName>
</protein>
<evidence type="ECO:0000256" key="9">
    <source>
        <dbReference type="SAM" id="Phobius"/>
    </source>
</evidence>
<dbReference type="STRING" id="32264.T1KBY6"/>
<dbReference type="KEGG" id="tut:107362560"/>
<organism evidence="10 11">
    <name type="scientific">Tetranychus urticae</name>
    <name type="common">Two-spotted spider mite</name>
    <dbReference type="NCBI Taxonomy" id="32264"/>
    <lineage>
        <taxon>Eukaryota</taxon>
        <taxon>Metazoa</taxon>
        <taxon>Ecdysozoa</taxon>
        <taxon>Arthropoda</taxon>
        <taxon>Chelicerata</taxon>
        <taxon>Arachnida</taxon>
        <taxon>Acari</taxon>
        <taxon>Acariformes</taxon>
        <taxon>Trombidiformes</taxon>
        <taxon>Prostigmata</taxon>
        <taxon>Eleutherengona</taxon>
        <taxon>Raphignathae</taxon>
        <taxon>Tetranychoidea</taxon>
        <taxon>Tetranychidae</taxon>
        <taxon>Tetranychus</taxon>
    </lineage>
</organism>
<dbReference type="PIRSF" id="PIRSF006060">
    <property type="entry name" value="AA_transporter"/>
    <property type="match status" value="1"/>
</dbReference>
<evidence type="ECO:0008006" key="12">
    <source>
        <dbReference type="Google" id="ProtNLM"/>
    </source>
</evidence>
<keyword evidence="6 9" id="KW-1133">Transmembrane helix</keyword>
<feature type="transmembrane region" description="Helical" evidence="9">
    <location>
        <begin position="399"/>
        <end position="417"/>
    </location>
</feature>
<feature type="transmembrane region" description="Helical" evidence="9">
    <location>
        <begin position="83"/>
        <end position="105"/>
    </location>
</feature>
<gene>
    <name evidence="10" type="primary">107362560</name>
</gene>
<feature type="transmembrane region" description="Helical" evidence="9">
    <location>
        <begin position="240"/>
        <end position="261"/>
    </location>
</feature>
<reference evidence="10" key="2">
    <citation type="submission" date="2015-06" db="UniProtKB">
        <authorList>
            <consortium name="EnsemblMetazoa"/>
        </authorList>
    </citation>
    <scope>IDENTIFICATION</scope>
</reference>